<comment type="caution">
    <text evidence="2">The sequence shown here is derived from an EMBL/GenBank/DDBJ whole genome shotgun (WGS) entry which is preliminary data.</text>
</comment>
<proteinExistence type="predicted"/>
<protein>
    <submittedName>
        <fullName evidence="2">Uncharacterized protein</fullName>
    </submittedName>
</protein>
<organism evidence="2 3">
    <name type="scientific">Paraglaciecola polaris LMG 21857</name>
    <dbReference type="NCBI Taxonomy" id="1129793"/>
    <lineage>
        <taxon>Bacteria</taxon>
        <taxon>Pseudomonadati</taxon>
        <taxon>Pseudomonadota</taxon>
        <taxon>Gammaproteobacteria</taxon>
        <taxon>Alteromonadales</taxon>
        <taxon>Alteromonadaceae</taxon>
        <taxon>Paraglaciecola</taxon>
    </lineage>
</organism>
<dbReference type="EMBL" id="BAER01000037">
    <property type="protein sequence ID" value="GAC32351.1"/>
    <property type="molecule type" value="Genomic_DNA"/>
</dbReference>
<dbReference type="Proteomes" id="UP000006322">
    <property type="component" value="Unassembled WGS sequence"/>
</dbReference>
<name>K6Z864_9ALTE</name>
<accession>K6Z864</accession>
<reference evidence="3" key="1">
    <citation type="journal article" date="2014" name="Environ. Microbiol.">
        <title>Comparative genomics of the marine bacterial genus Glaciecola reveals the high degree of genomic diversity and genomic characteristic for cold adaptation.</title>
        <authorList>
            <person name="Qin Q.L."/>
            <person name="Xie B.B."/>
            <person name="Yu Y."/>
            <person name="Shu Y.L."/>
            <person name="Rong J.C."/>
            <person name="Zhang Y.J."/>
            <person name="Zhao D.L."/>
            <person name="Chen X.L."/>
            <person name="Zhang X.Y."/>
            <person name="Chen B."/>
            <person name="Zhou B.C."/>
            <person name="Zhang Y.Z."/>
        </authorList>
    </citation>
    <scope>NUCLEOTIDE SEQUENCE [LARGE SCALE GENOMIC DNA]</scope>
    <source>
        <strain evidence="3">LMG 21857</strain>
    </source>
</reference>
<feature type="compositionally biased region" description="Polar residues" evidence="1">
    <location>
        <begin position="8"/>
        <end position="19"/>
    </location>
</feature>
<evidence type="ECO:0000256" key="1">
    <source>
        <dbReference type="SAM" id="MobiDB-lite"/>
    </source>
</evidence>
<dbReference type="RefSeq" id="WP_007104149.1">
    <property type="nucleotide sequence ID" value="NZ_BAER01000037.1"/>
</dbReference>
<evidence type="ECO:0000313" key="3">
    <source>
        <dbReference type="Proteomes" id="UP000006322"/>
    </source>
</evidence>
<dbReference type="AlphaFoldDB" id="K6Z864"/>
<sequence>MYRRTNKYQKNVSESYTNRSKNEQRLKPSENVLTEQVIPKLRRVIEITDYDTGQPVVHRIELRKCDRIDCYEAFVDGELCKRPVGWRNILTGVRKAMPRLARA</sequence>
<evidence type="ECO:0000313" key="2">
    <source>
        <dbReference type="EMBL" id="GAC32351.1"/>
    </source>
</evidence>
<feature type="region of interest" description="Disordered" evidence="1">
    <location>
        <begin position="1"/>
        <end position="28"/>
    </location>
</feature>
<gene>
    <name evidence="2" type="ORF">GPLA_1437</name>
</gene>
<keyword evidence="3" id="KW-1185">Reference proteome</keyword>